<dbReference type="GO" id="GO:0043186">
    <property type="term" value="C:P granule"/>
    <property type="evidence" value="ECO:0007669"/>
    <property type="project" value="UniProtKB-ARBA"/>
</dbReference>
<dbReference type="PROSITE" id="PS51194">
    <property type="entry name" value="HELICASE_CTER"/>
    <property type="match status" value="1"/>
</dbReference>
<evidence type="ECO:0000259" key="9">
    <source>
        <dbReference type="PROSITE" id="PS51192"/>
    </source>
</evidence>
<evidence type="ECO:0000256" key="6">
    <source>
        <dbReference type="RuleBase" id="RU000492"/>
    </source>
</evidence>
<dbReference type="InterPro" id="IPR001650">
    <property type="entry name" value="Helicase_C-like"/>
</dbReference>
<dbReference type="PROSITE" id="PS00039">
    <property type="entry name" value="DEAD_ATP_HELICASE"/>
    <property type="match status" value="1"/>
</dbReference>
<feature type="compositionally biased region" description="Basic residues" evidence="8">
    <location>
        <begin position="36"/>
        <end position="45"/>
    </location>
</feature>
<evidence type="ECO:0000256" key="2">
    <source>
        <dbReference type="ARBA" id="ARBA00022801"/>
    </source>
</evidence>
<evidence type="ECO:0000256" key="4">
    <source>
        <dbReference type="ARBA" id="ARBA00022840"/>
    </source>
</evidence>
<keyword evidence="4 6" id="KW-0067">ATP-binding</keyword>
<dbReference type="EMBL" id="CAJFDH010000006">
    <property type="protein sequence ID" value="CAD5227848.1"/>
    <property type="molecule type" value="Genomic_DNA"/>
</dbReference>
<comment type="domain">
    <text evidence="7">The Q motif is unique to and characteristic of the DEAD box family of RNA helicases and controls ATP binding and hydrolysis.</text>
</comment>
<dbReference type="SMART" id="SM00490">
    <property type="entry name" value="HELICc"/>
    <property type="match status" value="1"/>
</dbReference>
<evidence type="ECO:0000256" key="1">
    <source>
        <dbReference type="ARBA" id="ARBA00022741"/>
    </source>
</evidence>
<dbReference type="Proteomes" id="UP000783686">
    <property type="component" value="Unassembled WGS sequence"/>
</dbReference>
<dbReference type="InterPro" id="IPR000629">
    <property type="entry name" value="RNA-helicase_DEAD-box_CS"/>
</dbReference>
<dbReference type="GO" id="GO:0003724">
    <property type="term" value="F:RNA helicase activity"/>
    <property type="evidence" value="ECO:0007669"/>
    <property type="project" value="UniProtKB-EC"/>
</dbReference>
<dbReference type="EC" id="3.6.4.13" evidence="7"/>
<accession>A0A811LLP6</accession>
<dbReference type="SUPFAM" id="SSF52540">
    <property type="entry name" value="P-loop containing nucleoside triphosphate hydrolases"/>
    <property type="match status" value="1"/>
</dbReference>
<evidence type="ECO:0000313" key="12">
    <source>
        <dbReference type="Proteomes" id="UP000614601"/>
    </source>
</evidence>
<evidence type="ECO:0000256" key="7">
    <source>
        <dbReference type="RuleBase" id="RU365068"/>
    </source>
</evidence>
<dbReference type="OrthoDB" id="5871318at2759"/>
<feature type="domain" description="Helicase C-terminal" evidence="10">
    <location>
        <begin position="337"/>
        <end position="492"/>
    </location>
</feature>
<dbReference type="Proteomes" id="UP000614601">
    <property type="component" value="Unassembled WGS sequence"/>
</dbReference>
<feature type="region of interest" description="Disordered" evidence="8">
    <location>
        <begin position="15"/>
        <end position="45"/>
    </location>
</feature>
<comment type="function">
    <text evidence="7">RNA helicase.</text>
</comment>
<dbReference type="InterPro" id="IPR014001">
    <property type="entry name" value="Helicase_ATP-bd"/>
</dbReference>
<feature type="domain" description="Helicase ATP-binding" evidence="9">
    <location>
        <begin position="120"/>
        <end position="315"/>
    </location>
</feature>
<dbReference type="CDD" id="cd18787">
    <property type="entry name" value="SF2_C_DEAD"/>
    <property type="match status" value="1"/>
</dbReference>
<reference evidence="11" key="1">
    <citation type="submission" date="2020-09" db="EMBL/GenBank/DDBJ databases">
        <authorList>
            <person name="Kikuchi T."/>
        </authorList>
    </citation>
    <scope>NUCLEOTIDE SEQUENCE</scope>
    <source>
        <strain evidence="11">SH1</strain>
    </source>
</reference>
<sequence length="492" mass="55690">MDSIKLEDLVIDSSSDEDQLKQLNTSQNSSFGSQRGGRRNNNRRNNKVYKDITGTSALLEPHEDFEKLYFDIEVIVTSNNEEARSFNAKSGYNLSSNTAQALRYLEFKKLLPVQASVAPYLSYFCYHDFIIKAPAGSGKTFAYIVPICDEIQRIKMAKRDTRPNSTAPYAVVVAPSRELVKQLYNMTQHFVNGYGGYVRCAYGFGRQDMKTSKVTIEDGCDIIFLTLGRLQHYFMGKGFGLGLENLRYIVIDEADNFMAYGDRHLMEQAAIEEFVKLAVKRSPDSSLLQTILVGAAVDIEKALKLKIVRNNCIALDVRTKHASNVVHEVVEVPNPEDRTKILLKYLSNYLHHPQDTKKVIVSVNGIQESVRIQSMLVHYGFLAGVVSSKRMQPEREVDIDKFNKGTYNVLVVTDVMASGINLAVDCVVMYELPKREEFERSMLNRTGRTGRLGQKGRVVYLYNENEDGFYANRKLLENQCPVPSFLDPDESI</sequence>
<keyword evidence="1 6" id="KW-0547">Nucleotide-binding</keyword>
<dbReference type="GO" id="GO:0003723">
    <property type="term" value="F:RNA binding"/>
    <property type="evidence" value="ECO:0007669"/>
    <property type="project" value="UniProtKB-UniRule"/>
</dbReference>
<evidence type="ECO:0000313" key="11">
    <source>
        <dbReference type="EMBL" id="CAD5227848.1"/>
    </source>
</evidence>
<dbReference type="Gene3D" id="3.40.50.300">
    <property type="entry name" value="P-loop containing nucleotide triphosphate hydrolases"/>
    <property type="match status" value="2"/>
</dbReference>
<dbReference type="InterPro" id="IPR011545">
    <property type="entry name" value="DEAD/DEAH_box_helicase_dom"/>
</dbReference>
<keyword evidence="5 7" id="KW-0694">RNA-binding</keyword>
<evidence type="ECO:0000259" key="10">
    <source>
        <dbReference type="PROSITE" id="PS51194"/>
    </source>
</evidence>
<keyword evidence="12" id="KW-1185">Reference proteome</keyword>
<dbReference type="Pfam" id="PF00271">
    <property type="entry name" value="Helicase_C"/>
    <property type="match status" value="1"/>
</dbReference>
<dbReference type="GO" id="GO:0016787">
    <property type="term" value="F:hydrolase activity"/>
    <property type="evidence" value="ECO:0007669"/>
    <property type="project" value="UniProtKB-KW"/>
</dbReference>
<feature type="compositionally biased region" description="Polar residues" evidence="8">
    <location>
        <begin position="21"/>
        <end position="33"/>
    </location>
</feature>
<evidence type="ECO:0000256" key="3">
    <source>
        <dbReference type="ARBA" id="ARBA00022806"/>
    </source>
</evidence>
<dbReference type="PROSITE" id="PS51192">
    <property type="entry name" value="HELICASE_ATP_BIND_1"/>
    <property type="match status" value="1"/>
</dbReference>
<dbReference type="SMART" id="SM00487">
    <property type="entry name" value="DEXDc"/>
    <property type="match status" value="1"/>
</dbReference>
<comment type="caution">
    <text evidence="11">The sequence shown here is derived from an EMBL/GenBank/DDBJ whole genome shotgun (WGS) entry which is preliminary data.</text>
</comment>
<gene>
    <name evidence="11" type="ORF">BOKJ2_LOCUS12378</name>
</gene>
<name>A0A811LLP6_9BILA</name>
<organism evidence="11 12">
    <name type="scientific">Bursaphelenchus okinawaensis</name>
    <dbReference type="NCBI Taxonomy" id="465554"/>
    <lineage>
        <taxon>Eukaryota</taxon>
        <taxon>Metazoa</taxon>
        <taxon>Ecdysozoa</taxon>
        <taxon>Nematoda</taxon>
        <taxon>Chromadorea</taxon>
        <taxon>Rhabditida</taxon>
        <taxon>Tylenchina</taxon>
        <taxon>Tylenchomorpha</taxon>
        <taxon>Aphelenchoidea</taxon>
        <taxon>Aphelenchoididae</taxon>
        <taxon>Bursaphelenchus</taxon>
    </lineage>
</organism>
<dbReference type="EMBL" id="CAJFCW020000006">
    <property type="protein sequence ID" value="CAG9123730.1"/>
    <property type="molecule type" value="Genomic_DNA"/>
</dbReference>
<dbReference type="PANTHER" id="PTHR24031">
    <property type="entry name" value="RNA HELICASE"/>
    <property type="match status" value="1"/>
</dbReference>
<dbReference type="AlphaFoldDB" id="A0A811LLP6"/>
<comment type="similarity">
    <text evidence="6">Belongs to the DEAD box helicase family.</text>
</comment>
<protein>
    <recommendedName>
        <fullName evidence="7">ATP-dependent RNA helicase</fullName>
        <ecNumber evidence="7">3.6.4.13</ecNumber>
    </recommendedName>
</protein>
<proteinExistence type="inferred from homology"/>
<keyword evidence="3 6" id="KW-0347">Helicase</keyword>
<dbReference type="Pfam" id="PF00270">
    <property type="entry name" value="DEAD"/>
    <property type="match status" value="1"/>
</dbReference>
<dbReference type="InterPro" id="IPR027417">
    <property type="entry name" value="P-loop_NTPase"/>
</dbReference>
<keyword evidence="2 6" id="KW-0378">Hydrolase</keyword>
<dbReference type="GO" id="GO:0005524">
    <property type="term" value="F:ATP binding"/>
    <property type="evidence" value="ECO:0007669"/>
    <property type="project" value="UniProtKB-UniRule"/>
</dbReference>
<evidence type="ECO:0000256" key="8">
    <source>
        <dbReference type="SAM" id="MobiDB-lite"/>
    </source>
</evidence>
<comment type="catalytic activity">
    <reaction evidence="7">
        <text>ATP + H2O = ADP + phosphate + H(+)</text>
        <dbReference type="Rhea" id="RHEA:13065"/>
        <dbReference type="ChEBI" id="CHEBI:15377"/>
        <dbReference type="ChEBI" id="CHEBI:15378"/>
        <dbReference type="ChEBI" id="CHEBI:30616"/>
        <dbReference type="ChEBI" id="CHEBI:43474"/>
        <dbReference type="ChEBI" id="CHEBI:456216"/>
        <dbReference type="EC" id="3.6.4.13"/>
    </reaction>
</comment>
<evidence type="ECO:0000256" key="5">
    <source>
        <dbReference type="ARBA" id="ARBA00022884"/>
    </source>
</evidence>